<feature type="transmembrane region" description="Helical" evidence="9">
    <location>
        <begin position="292"/>
        <end position="316"/>
    </location>
</feature>
<feature type="transmembrane region" description="Helical" evidence="9">
    <location>
        <begin position="262"/>
        <end position="280"/>
    </location>
</feature>
<evidence type="ECO:0000256" key="9">
    <source>
        <dbReference type="SAM" id="Phobius"/>
    </source>
</evidence>
<feature type="transmembrane region" description="Helical" evidence="9">
    <location>
        <begin position="81"/>
        <end position="105"/>
    </location>
</feature>
<keyword evidence="8 9" id="KW-0472">Membrane</keyword>
<reference evidence="11 12" key="1">
    <citation type="submission" date="2020-06" db="EMBL/GenBank/DDBJ databases">
        <title>Actinomadura xiongansis sp. nov., isolated from soil of Baiyangdian.</title>
        <authorList>
            <person name="Zhang X."/>
        </authorList>
    </citation>
    <scope>NUCLEOTIDE SEQUENCE [LARGE SCALE GENOMIC DNA]</scope>
    <source>
        <strain evidence="11 12">HBUM206468</strain>
    </source>
</reference>
<dbReference type="EMBL" id="JABVEC010000005">
    <property type="protein sequence ID" value="MBC6465777.1"/>
    <property type="molecule type" value="Genomic_DNA"/>
</dbReference>
<dbReference type="PANTHER" id="PTHR32507">
    <property type="entry name" value="NA(+)/H(+) ANTIPORTER 1"/>
    <property type="match status" value="1"/>
</dbReference>
<keyword evidence="7" id="KW-0406">Ion transport</keyword>
<dbReference type="NCBIfam" id="NF003716">
    <property type="entry name" value="PRK05326.1-3"/>
    <property type="match status" value="1"/>
</dbReference>
<dbReference type="NCBIfam" id="NF003715">
    <property type="entry name" value="PRK05326.1-2"/>
    <property type="match status" value="1"/>
</dbReference>
<dbReference type="PANTHER" id="PTHR32507:SF7">
    <property type="entry name" value="K(+)_H(+) ANTIPORTER NHAP2"/>
    <property type="match status" value="1"/>
</dbReference>
<dbReference type="Proteomes" id="UP000805614">
    <property type="component" value="Unassembled WGS sequence"/>
</dbReference>
<dbReference type="SUPFAM" id="SSF116726">
    <property type="entry name" value="TrkA C-terminal domain-like"/>
    <property type="match status" value="1"/>
</dbReference>
<keyword evidence="4" id="KW-1003">Cell membrane</keyword>
<dbReference type="InterPro" id="IPR006153">
    <property type="entry name" value="Cation/H_exchanger_TM"/>
</dbReference>
<dbReference type="Pfam" id="PF00999">
    <property type="entry name" value="Na_H_Exchanger"/>
    <property type="match status" value="1"/>
</dbReference>
<evidence type="ECO:0000259" key="10">
    <source>
        <dbReference type="PROSITE" id="PS51202"/>
    </source>
</evidence>
<keyword evidence="2" id="KW-0813">Transport</keyword>
<evidence type="ECO:0000313" key="12">
    <source>
        <dbReference type="Proteomes" id="UP000805614"/>
    </source>
</evidence>
<feature type="domain" description="RCK C-terminal" evidence="10">
    <location>
        <begin position="391"/>
        <end position="472"/>
    </location>
</feature>
<keyword evidence="6 9" id="KW-1133">Transmembrane helix</keyword>
<name>A0ABR7LMR3_9ACTN</name>
<dbReference type="InterPro" id="IPR006037">
    <property type="entry name" value="RCK_C"/>
</dbReference>
<keyword evidence="12" id="KW-1185">Reference proteome</keyword>
<dbReference type="Gene3D" id="1.20.1530.20">
    <property type="match status" value="1"/>
</dbReference>
<sequence>MLSGAALVIVSIVAVRLSYRIGLPSLLAYLGLGLLLGESGFGIRFDNAELAQTLGLAALVVILTEGGLTTNWKDVRPGIPVALSLATIGTAVSVVVVALTGHYLIGFDWRLAFLLGAVLAPTDSAAVFSVLRRLPLPRRLAGSLEAESGFNDAPVVIIVVMLSSGHGHPPGLWSLLAILLYELVVGAVVGLVIGPLGAYALRRVALPASGLYPIAVLSLALGSYGAATLLHASGFLACYLCALALGNARLPHRPATRGFAEGLAWLSQIGLFVMLGLLASPSELPVQVLPGLIAGFVLVLLARPLSVLISTLGFGISWREKAFLSWAGLRGAVPIVLATVPMTNAVPGAQRMFALVFVVVVVFTLLQGPTLPVFARLCGVTVDGEPRELQVEAAPLEELDADLLEVRVPPDSQLSGVEIFELRLPTGASITLIVRDGQSFVPGPTDEIRGGDVLLVVATAAARDEAERRLRAISRRGKLAGWFGETGE</sequence>
<accession>A0ABR7LMR3</accession>
<feature type="transmembrane region" description="Helical" evidence="9">
    <location>
        <begin position="50"/>
        <end position="69"/>
    </location>
</feature>
<comment type="subcellular location">
    <subcellularLocation>
        <location evidence="1">Cell membrane</location>
        <topology evidence="1">Multi-pass membrane protein</topology>
    </subcellularLocation>
</comment>
<comment type="caution">
    <text evidence="11">The sequence shown here is derived from an EMBL/GenBank/DDBJ whole genome shotgun (WGS) entry which is preliminary data.</text>
</comment>
<gene>
    <name evidence="11" type="ORF">HKK74_09745</name>
</gene>
<organism evidence="11 12">
    <name type="scientific">Actinomadura alba</name>
    <dbReference type="NCBI Taxonomy" id="406431"/>
    <lineage>
        <taxon>Bacteria</taxon>
        <taxon>Bacillati</taxon>
        <taxon>Actinomycetota</taxon>
        <taxon>Actinomycetes</taxon>
        <taxon>Streptosporangiales</taxon>
        <taxon>Thermomonosporaceae</taxon>
        <taxon>Actinomadura</taxon>
    </lineage>
</organism>
<feature type="transmembrane region" description="Helical" evidence="9">
    <location>
        <begin position="172"/>
        <end position="193"/>
    </location>
</feature>
<dbReference type="Gene3D" id="3.30.70.1450">
    <property type="entry name" value="Regulator of K+ conductance, C-terminal domain"/>
    <property type="match status" value="1"/>
</dbReference>
<evidence type="ECO:0000256" key="1">
    <source>
        <dbReference type="ARBA" id="ARBA00004651"/>
    </source>
</evidence>
<keyword evidence="3" id="KW-0050">Antiport</keyword>
<dbReference type="Pfam" id="PF02080">
    <property type="entry name" value="TrkA_C"/>
    <property type="match status" value="1"/>
</dbReference>
<feature type="transmembrane region" description="Helical" evidence="9">
    <location>
        <begin position="348"/>
        <end position="366"/>
    </location>
</feature>
<proteinExistence type="predicted"/>
<evidence type="ECO:0000313" key="11">
    <source>
        <dbReference type="EMBL" id="MBC6465777.1"/>
    </source>
</evidence>
<evidence type="ECO:0000256" key="7">
    <source>
        <dbReference type="ARBA" id="ARBA00023065"/>
    </source>
</evidence>
<dbReference type="InterPro" id="IPR038770">
    <property type="entry name" value="Na+/solute_symporter_sf"/>
</dbReference>
<keyword evidence="5 9" id="KW-0812">Transmembrane</keyword>
<evidence type="ECO:0000256" key="5">
    <source>
        <dbReference type="ARBA" id="ARBA00022692"/>
    </source>
</evidence>
<dbReference type="InterPro" id="IPR036721">
    <property type="entry name" value="RCK_C_sf"/>
</dbReference>
<evidence type="ECO:0000256" key="4">
    <source>
        <dbReference type="ARBA" id="ARBA00022475"/>
    </source>
</evidence>
<feature type="transmembrane region" description="Helical" evidence="9">
    <location>
        <begin position="323"/>
        <end position="342"/>
    </location>
</feature>
<protein>
    <submittedName>
        <fullName evidence="11">Potassium/proton antiporter</fullName>
    </submittedName>
</protein>
<dbReference type="PROSITE" id="PS51202">
    <property type="entry name" value="RCK_C"/>
    <property type="match status" value="1"/>
</dbReference>
<evidence type="ECO:0000256" key="6">
    <source>
        <dbReference type="ARBA" id="ARBA00022989"/>
    </source>
</evidence>
<evidence type="ECO:0000256" key="3">
    <source>
        <dbReference type="ARBA" id="ARBA00022449"/>
    </source>
</evidence>
<feature type="transmembrane region" description="Helical" evidence="9">
    <location>
        <begin position="111"/>
        <end position="128"/>
    </location>
</feature>
<evidence type="ECO:0000256" key="8">
    <source>
        <dbReference type="ARBA" id="ARBA00023136"/>
    </source>
</evidence>
<evidence type="ECO:0000256" key="2">
    <source>
        <dbReference type="ARBA" id="ARBA00022448"/>
    </source>
</evidence>